<dbReference type="KEGG" id="mva:Mvan_1463"/>
<dbReference type="STRING" id="350058.Mvan_1463"/>
<organism evidence="1 2">
    <name type="scientific">Mycolicibacterium vanbaalenii (strain DSM 7251 / JCM 13017 / BCRC 16820 / KCTC 9966 / NRRL B-24157 / PYR-1)</name>
    <name type="common">Mycobacterium vanbaalenii</name>
    <dbReference type="NCBI Taxonomy" id="350058"/>
    <lineage>
        <taxon>Bacteria</taxon>
        <taxon>Bacillati</taxon>
        <taxon>Actinomycetota</taxon>
        <taxon>Actinomycetes</taxon>
        <taxon>Mycobacteriales</taxon>
        <taxon>Mycobacteriaceae</taxon>
        <taxon>Mycolicibacterium</taxon>
    </lineage>
</organism>
<reference evidence="1" key="1">
    <citation type="submission" date="2006-12" db="EMBL/GenBank/DDBJ databases">
        <title>Complete sequence of Mycobacterium vanbaalenii PYR-1.</title>
        <authorList>
            <consortium name="US DOE Joint Genome Institute"/>
            <person name="Copeland A."/>
            <person name="Lucas S."/>
            <person name="Lapidus A."/>
            <person name="Barry K."/>
            <person name="Detter J.C."/>
            <person name="Glavina del Rio T."/>
            <person name="Hammon N."/>
            <person name="Israni S."/>
            <person name="Dalin E."/>
            <person name="Tice H."/>
            <person name="Pitluck S."/>
            <person name="Singan V."/>
            <person name="Schmutz J."/>
            <person name="Larimer F."/>
            <person name="Land M."/>
            <person name="Hauser L."/>
            <person name="Kyrpides N."/>
            <person name="Anderson I.J."/>
            <person name="Miller C."/>
            <person name="Richardson P."/>
        </authorList>
    </citation>
    <scope>NUCLEOTIDE SEQUENCE [LARGE SCALE GENOMIC DNA]</scope>
    <source>
        <strain evidence="1">PYR-1</strain>
    </source>
</reference>
<accession>A1T545</accession>
<dbReference type="HOGENOM" id="CLU_764673_0_0_11"/>
<name>A1T545_MYCVP</name>
<protein>
    <submittedName>
        <fullName evidence="1">Conserved hypothetical alanine and valine rich protein</fullName>
    </submittedName>
</protein>
<dbReference type="EMBL" id="CP000511">
    <property type="protein sequence ID" value="ABM12295.1"/>
    <property type="molecule type" value="Genomic_DNA"/>
</dbReference>
<evidence type="ECO:0000313" key="1">
    <source>
        <dbReference type="EMBL" id="ABM12295.1"/>
    </source>
</evidence>
<dbReference type="InterPro" id="IPR023840">
    <property type="entry name" value="T7SS_Rv3446c"/>
</dbReference>
<dbReference type="Proteomes" id="UP000009159">
    <property type="component" value="Chromosome"/>
</dbReference>
<dbReference type="RefSeq" id="WP_011778721.1">
    <property type="nucleotide sequence ID" value="NC_008726.1"/>
</dbReference>
<evidence type="ECO:0000313" key="2">
    <source>
        <dbReference type="Proteomes" id="UP000009159"/>
    </source>
</evidence>
<dbReference type="AlphaFoldDB" id="A1T545"/>
<dbReference type="NCBIfam" id="TIGR03931">
    <property type="entry name" value="T7SS_Rv3446c"/>
    <property type="match status" value="1"/>
</dbReference>
<keyword evidence="2" id="KW-1185">Reference proteome</keyword>
<sequence length="369" mass="37558">MTTVVEVGPCTVRGTEAAPPEWVSVALDCIDDPLALLDERPVEVSGLWRDVLAVVAGGHDGALVLVVPTWWPSGRADVVAAAGRAMTPEVVVLQRSSLSGDDGAGTLVELSADFAVVRSPGTGCLVVPRDDIGPLLETATSVLIDVPAGVAPLPPAVCARLRQLGTPVSHRDHTGVRDAALAALPRPGRRPGRPRPGGGAIAVLAGAAVTAVAAGGGWAAQNLSPRPPADPATRLLVEGRVAVAVPAQWTDERVTTGPGSARVRVSAAGGSPALHITQSVGSTADVAESLRRAIGSEPVGVFVDFDPSGERGGRPAVTYVERRAGSETRWSVVTDGDLRIAIGCQSTPGLDAAVEDVCAEAVRTAHAVS</sequence>
<dbReference type="eggNOG" id="COG0443">
    <property type="taxonomic scope" value="Bacteria"/>
</dbReference>
<proteinExistence type="predicted"/>
<gene>
    <name evidence="1" type="ordered locus">Mvan_1463</name>
</gene>